<evidence type="ECO:0000313" key="1">
    <source>
        <dbReference type="EMBL" id="KAJ7994793.1"/>
    </source>
</evidence>
<comment type="caution">
    <text evidence="1">The sequence shown here is derived from an EMBL/GenBank/DDBJ whole genome shotgun (WGS) entry which is preliminary data.</text>
</comment>
<protein>
    <submittedName>
        <fullName evidence="1">Uncharacterized protein</fullName>
    </submittedName>
</protein>
<dbReference type="EMBL" id="CM055749">
    <property type="protein sequence ID" value="KAJ7994793.1"/>
    <property type="molecule type" value="Genomic_DNA"/>
</dbReference>
<name>A0ACC2FTN6_DALPE</name>
<gene>
    <name evidence="1" type="ORF">DPEC_G00253150</name>
</gene>
<dbReference type="Proteomes" id="UP001157502">
    <property type="component" value="Chromosome 22"/>
</dbReference>
<reference evidence="1" key="1">
    <citation type="submission" date="2021-05" db="EMBL/GenBank/DDBJ databases">
        <authorList>
            <person name="Pan Q."/>
            <person name="Jouanno E."/>
            <person name="Zahm M."/>
            <person name="Klopp C."/>
            <person name="Cabau C."/>
            <person name="Louis A."/>
            <person name="Berthelot C."/>
            <person name="Parey E."/>
            <person name="Roest Crollius H."/>
            <person name="Montfort J."/>
            <person name="Robinson-Rechavi M."/>
            <person name="Bouchez O."/>
            <person name="Lampietro C."/>
            <person name="Lopez Roques C."/>
            <person name="Donnadieu C."/>
            <person name="Postlethwait J."/>
            <person name="Bobe J."/>
            <person name="Dillon D."/>
            <person name="Chandos A."/>
            <person name="von Hippel F."/>
            <person name="Guiguen Y."/>
        </authorList>
    </citation>
    <scope>NUCLEOTIDE SEQUENCE</scope>
    <source>
        <strain evidence="1">YG-Jan2019</strain>
    </source>
</reference>
<accession>A0ACC2FTN6</accession>
<keyword evidence="2" id="KW-1185">Reference proteome</keyword>
<organism evidence="1 2">
    <name type="scientific">Dallia pectoralis</name>
    <name type="common">Alaska blackfish</name>
    <dbReference type="NCBI Taxonomy" id="75939"/>
    <lineage>
        <taxon>Eukaryota</taxon>
        <taxon>Metazoa</taxon>
        <taxon>Chordata</taxon>
        <taxon>Craniata</taxon>
        <taxon>Vertebrata</taxon>
        <taxon>Euteleostomi</taxon>
        <taxon>Actinopterygii</taxon>
        <taxon>Neopterygii</taxon>
        <taxon>Teleostei</taxon>
        <taxon>Protacanthopterygii</taxon>
        <taxon>Esociformes</taxon>
        <taxon>Umbridae</taxon>
        <taxon>Dallia</taxon>
    </lineage>
</organism>
<sequence length="303" mass="33073">MTVHVIRYSEAYKVKPSNISLGFNVSHLRGRLPALISISEGQRTLQYKSNVLETVVLVNPSEETTASEIRSLVTDSAGNKLLVLTGQSAEQRGAIKLQGGAFTWKHFSDIISDPGVTEVLSSSASDQRPRLTVSCLGDGGWSSLGHSEAQQHIQNILEYRLNPELILPEMEGVSEFTEYVSETVDVPSPFDLLEPPNSGGFLKLSKPCCYIFPGGRGDSALFAVNGFNILVDGGSERRSCFWKLVRHLDRIDSVLLTHIGADNLPGINGLLQRKIAERDEGQSQGLGGSNAYCDWMKNLISPE</sequence>
<feature type="non-terminal residue" evidence="1">
    <location>
        <position position="303"/>
    </location>
</feature>
<evidence type="ECO:0000313" key="2">
    <source>
        <dbReference type="Proteomes" id="UP001157502"/>
    </source>
</evidence>
<proteinExistence type="predicted"/>